<dbReference type="SUPFAM" id="SSF54747">
    <property type="entry name" value="Ribosomal L11/L12e N-terminal domain"/>
    <property type="match status" value="1"/>
</dbReference>
<gene>
    <name evidence="8" type="ORF">STCU_03463</name>
</gene>
<dbReference type="Proteomes" id="UP000015354">
    <property type="component" value="Unassembled WGS sequence"/>
</dbReference>
<dbReference type="InterPro" id="IPR036796">
    <property type="entry name" value="Ribosomal_uL11_N_sf"/>
</dbReference>
<dbReference type="Pfam" id="PF00298">
    <property type="entry name" value="Ribosomal_L11"/>
    <property type="match status" value="1"/>
</dbReference>
<name>S9UR96_9TRYP</name>
<dbReference type="Gene3D" id="3.30.1550.10">
    <property type="entry name" value="Ribosomal protein L11/L12, N-terminal domain"/>
    <property type="match status" value="1"/>
</dbReference>
<evidence type="ECO:0000256" key="5">
    <source>
        <dbReference type="SAM" id="MobiDB-lite"/>
    </source>
</evidence>
<dbReference type="InterPro" id="IPR020784">
    <property type="entry name" value="Ribosomal_uL11_N"/>
</dbReference>
<dbReference type="Gene3D" id="1.10.10.250">
    <property type="entry name" value="Ribosomal protein L11, C-terminal domain"/>
    <property type="match status" value="1"/>
</dbReference>
<evidence type="ECO:0000256" key="4">
    <source>
        <dbReference type="RuleBase" id="RU003978"/>
    </source>
</evidence>
<dbReference type="SUPFAM" id="SSF46906">
    <property type="entry name" value="Ribosomal protein L11, C-terminal domain"/>
    <property type="match status" value="1"/>
</dbReference>
<dbReference type="HAMAP" id="MF_00736">
    <property type="entry name" value="Ribosomal_uL11"/>
    <property type="match status" value="1"/>
</dbReference>
<comment type="similarity">
    <text evidence="1 4">Belongs to the universal ribosomal protein uL11 family.</text>
</comment>
<dbReference type="SMART" id="SM00649">
    <property type="entry name" value="RL11"/>
    <property type="match status" value="1"/>
</dbReference>
<comment type="caution">
    <text evidence="8">The sequence shown here is derived from an EMBL/GenBank/DDBJ whole genome shotgun (WGS) entry which is preliminary data.</text>
</comment>
<feature type="domain" description="Large ribosomal subunit protein uL11 N-terminal" evidence="7">
    <location>
        <begin position="54"/>
        <end position="112"/>
    </location>
</feature>
<dbReference type="OrthoDB" id="1091498at2759"/>
<dbReference type="EMBL" id="ATMH01003463">
    <property type="protein sequence ID" value="EPY31423.1"/>
    <property type="molecule type" value="Genomic_DNA"/>
</dbReference>
<evidence type="ECO:0000259" key="7">
    <source>
        <dbReference type="Pfam" id="PF03946"/>
    </source>
</evidence>
<evidence type="ECO:0000313" key="9">
    <source>
        <dbReference type="Proteomes" id="UP000015354"/>
    </source>
</evidence>
<dbReference type="GO" id="GO:0006412">
    <property type="term" value="P:translation"/>
    <property type="evidence" value="ECO:0007669"/>
    <property type="project" value="InterPro"/>
</dbReference>
<dbReference type="PANTHER" id="PTHR11661:SF1">
    <property type="entry name" value="LARGE RIBOSOMAL SUBUNIT PROTEIN UL11M"/>
    <property type="match status" value="1"/>
</dbReference>
<evidence type="ECO:0000256" key="3">
    <source>
        <dbReference type="ARBA" id="ARBA00023274"/>
    </source>
</evidence>
<sequence length="352" mass="40445">MLRRCSALLLKARPKTVSVEPGSNRYLDAATLAKAKDIFAVPDFPNKRVLHNWRFFVKAGKAATGPPIGQEFSKIGLKAMDFAKMFNDRTKPHFKDDIDLIVRIQVYFDKSYTYRIEPPPTAWFLLRAIRKKRGDTGPVGMKGHYCALITLEMCYEIAKMKQISWGKVEYPPIETRVRRVVGQARRMGVCVIGVDTHSSPVKDQTPREYEKACAAYRAVHMEQYAAFKQQELEAAPLYERLHRVNFAPLSTAQLEEGLADARLFNALWRASHPKSPYARSLRDREMARRYLNTRGWLADMSPDEMRTVFHNYRLPEGERRRQEALSEDADGGDLYWLSREQERAAAPPPHSP</sequence>
<evidence type="ECO:0000256" key="1">
    <source>
        <dbReference type="ARBA" id="ARBA00010537"/>
    </source>
</evidence>
<dbReference type="GO" id="GO:0003735">
    <property type="term" value="F:structural constituent of ribosome"/>
    <property type="evidence" value="ECO:0007669"/>
    <property type="project" value="InterPro"/>
</dbReference>
<keyword evidence="9" id="KW-1185">Reference proteome</keyword>
<dbReference type="GO" id="GO:0005762">
    <property type="term" value="C:mitochondrial large ribosomal subunit"/>
    <property type="evidence" value="ECO:0007669"/>
    <property type="project" value="TreeGrafter"/>
</dbReference>
<dbReference type="AlphaFoldDB" id="S9UR96"/>
<protein>
    <submittedName>
        <fullName evidence="8">Ribosomal protein L11</fullName>
    </submittedName>
</protein>
<organism evidence="8 9">
    <name type="scientific">Strigomonas culicis</name>
    <dbReference type="NCBI Taxonomy" id="28005"/>
    <lineage>
        <taxon>Eukaryota</taxon>
        <taxon>Discoba</taxon>
        <taxon>Euglenozoa</taxon>
        <taxon>Kinetoplastea</taxon>
        <taxon>Metakinetoplastina</taxon>
        <taxon>Trypanosomatida</taxon>
        <taxon>Trypanosomatidae</taxon>
        <taxon>Strigomonadinae</taxon>
        <taxon>Strigomonas</taxon>
    </lineage>
</organism>
<dbReference type="PANTHER" id="PTHR11661">
    <property type="entry name" value="60S RIBOSOMAL PROTEIN L12"/>
    <property type="match status" value="1"/>
</dbReference>
<evidence type="ECO:0000256" key="2">
    <source>
        <dbReference type="ARBA" id="ARBA00022980"/>
    </source>
</evidence>
<dbReference type="InterPro" id="IPR036769">
    <property type="entry name" value="Ribosomal_uL11_C_sf"/>
</dbReference>
<keyword evidence="3 4" id="KW-0687">Ribonucleoprotein</keyword>
<feature type="domain" description="Large ribosomal subunit protein uL11 C-terminal" evidence="6">
    <location>
        <begin position="118"/>
        <end position="191"/>
    </location>
</feature>
<accession>S9UR96</accession>
<keyword evidence="2 4" id="KW-0689">Ribosomal protein</keyword>
<dbReference type="Pfam" id="PF03946">
    <property type="entry name" value="Ribosomal_L11_N"/>
    <property type="match status" value="1"/>
</dbReference>
<dbReference type="GO" id="GO:0070180">
    <property type="term" value="F:large ribosomal subunit rRNA binding"/>
    <property type="evidence" value="ECO:0007669"/>
    <property type="project" value="TreeGrafter"/>
</dbReference>
<evidence type="ECO:0000259" key="6">
    <source>
        <dbReference type="Pfam" id="PF00298"/>
    </source>
</evidence>
<evidence type="ECO:0000313" key="8">
    <source>
        <dbReference type="EMBL" id="EPY31423.1"/>
    </source>
</evidence>
<proteinExistence type="inferred from homology"/>
<dbReference type="CDD" id="cd00349">
    <property type="entry name" value="Ribosomal_L11"/>
    <property type="match status" value="1"/>
</dbReference>
<reference evidence="8 9" key="1">
    <citation type="journal article" date="2013" name="PLoS ONE">
        <title>Predicting the Proteins of Angomonas deanei, Strigomonas culicis and Their Respective Endosymbionts Reveals New Aspects of the Trypanosomatidae Family.</title>
        <authorList>
            <person name="Motta M.C."/>
            <person name="Martins A.C."/>
            <person name="de Souza S.S."/>
            <person name="Catta-Preta C.M."/>
            <person name="Silva R."/>
            <person name="Klein C.C."/>
            <person name="de Almeida L.G."/>
            <person name="de Lima Cunha O."/>
            <person name="Ciapina L.P."/>
            <person name="Brocchi M."/>
            <person name="Colabardini A.C."/>
            <person name="de Araujo Lima B."/>
            <person name="Machado C.R."/>
            <person name="de Almeida Soares C.M."/>
            <person name="Probst C.M."/>
            <person name="de Menezes C.B."/>
            <person name="Thompson C.E."/>
            <person name="Bartholomeu D.C."/>
            <person name="Gradia D.F."/>
            <person name="Pavoni D.P."/>
            <person name="Grisard E.C."/>
            <person name="Fantinatti-Garboggini F."/>
            <person name="Marchini F.K."/>
            <person name="Rodrigues-Luiz G.F."/>
            <person name="Wagner G."/>
            <person name="Goldman G.H."/>
            <person name="Fietto J.L."/>
            <person name="Elias M.C."/>
            <person name="Goldman M.H."/>
            <person name="Sagot M.F."/>
            <person name="Pereira M."/>
            <person name="Stoco P.H."/>
            <person name="de Mendonca-Neto R.P."/>
            <person name="Teixeira S.M."/>
            <person name="Maciel T.E."/>
            <person name="de Oliveira Mendes T.A."/>
            <person name="Urmenyi T.P."/>
            <person name="de Souza W."/>
            <person name="Schenkman S."/>
            <person name="de Vasconcelos A.T."/>
        </authorList>
    </citation>
    <scope>NUCLEOTIDE SEQUENCE [LARGE SCALE GENOMIC DNA]</scope>
</reference>
<feature type="region of interest" description="Disordered" evidence="5">
    <location>
        <begin position="317"/>
        <end position="352"/>
    </location>
</feature>
<dbReference type="InterPro" id="IPR020783">
    <property type="entry name" value="Ribosomal_uL11_C"/>
</dbReference>
<dbReference type="InterPro" id="IPR000911">
    <property type="entry name" value="Ribosomal_uL11"/>
</dbReference>